<comment type="caution">
    <text evidence="3">The sequence shown here is derived from an EMBL/GenBank/DDBJ whole genome shotgun (WGS) entry which is preliminary data.</text>
</comment>
<dbReference type="Proteomes" id="UP000567885">
    <property type="component" value="Unassembled WGS sequence"/>
</dbReference>
<sequence>MRFSGSLILGLLAANGLAQTAVPEQGQQSGSEISQPEPSAPAAEEPSPPVQDQPSIPADDDTPQTDAGEAPIATATAVPEPTADDPVETADASQISDDNQPSATATGGDDDDEATTAAEGTATADGKEVIDITEASHSLTMFEATATNDDATATTAEMESGDNASDTATATATSSSAPTSTAPVVEVNLKNATVGENAELVTVDSKPAIKLSAPANGQATFSVPLETDSDGFDSDDLIYIVASIRVGEPSGSAKFRTRDTDTDCSLQIQAGGQTVYDQPLSTNNGEFQDVTSSGISSSDMGKSSVAVTQKCGQKPSPLTIRDVRAGTESAVKSSDGSGGSSSGGSSRSGGSGNSDGTSTTGAGARETGGSGNFGSKAQASVGALAAAVLAAAVLF</sequence>
<feature type="region of interest" description="Disordered" evidence="1">
    <location>
        <begin position="21"/>
        <end position="181"/>
    </location>
</feature>
<keyword evidence="2" id="KW-0732">Signal</keyword>
<protein>
    <recommendedName>
        <fullName evidence="5">Cell wall protein</fullName>
    </recommendedName>
</protein>
<proteinExistence type="predicted"/>
<feature type="compositionally biased region" description="Low complexity" evidence="1">
    <location>
        <begin position="115"/>
        <end position="124"/>
    </location>
</feature>
<feature type="compositionally biased region" description="Polar residues" evidence="1">
    <location>
        <begin position="276"/>
        <end position="291"/>
    </location>
</feature>
<dbReference type="EMBL" id="JAAGWQ010000159">
    <property type="protein sequence ID" value="KAF5662684.1"/>
    <property type="molecule type" value="Genomic_DNA"/>
</dbReference>
<evidence type="ECO:0000313" key="4">
    <source>
        <dbReference type="Proteomes" id="UP000567885"/>
    </source>
</evidence>
<feature type="compositionally biased region" description="Low complexity" evidence="1">
    <location>
        <begin position="292"/>
        <end position="304"/>
    </location>
</feature>
<dbReference type="OrthoDB" id="5152761at2759"/>
<keyword evidence="4" id="KW-1185">Reference proteome</keyword>
<name>A0A8H5T518_FUSHE</name>
<evidence type="ECO:0000256" key="2">
    <source>
        <dbReference type="SAM" id="SignalP"/>
    </source>
</evidence>
<evidence type="ECO:0008006" key="5">
    <source>
        <dbReference type="Google" id="ProtNLM"/>
    </source>
</evidence>
<evidence type="ECO:0000313" key="3">
    <source>
        <dbReference type="EMBL" id="KAF5662684.1"/>
    </source>
</evidence>
<feature type="compositionally biased region" description="Low complexity" evidence="1">
    <location>
        <begin position="164"/>
        <end position="181"/>
    </location>
</feature>
<feature type="compositionally biased region" description="Low complexity" evidence="1">
    <location>
        <begin position="354"/>
        <end position="365"/>
    </location>
</feature>
<feature type="chain" id="PRO_5034020214" description="Cell wall protein" evidence="2">
    <location>
        <begin position="19"/>
        <end position="395"/>
    </location>
</feature>
<feature type="signal peptide" evidence="2">
    <location>
        <begin position="1"/>
        <end position="18"/>
    </location>
</feature>
<feature type="compositionally biased region" description="Polar residues" evidence="1">
    <location>
        <begin position="91"/>
        <end position="102"/>
    </location>
</feature>
<gene>
    <name evidence="3" type="ORF">FHETE_7790</name>
</gene>
<accession>A0A8H5T518</accession>
<feature type="compositionally biased region" description="Low complexity" evidence="1">
    <location>
        <begin position="144"/>
        <end position="156"/>
    </location>
</feature>
<reference evidence="3 4" key="1">
    <citation type="submission" date="2020-05" db="EMBL/GenBank/DDBJ databases">
        <title>Identification and distribution of gene clusters putatively required for synthesis of sphingolipid metabolism inhibitors in phylogenetically diverse species of the filamentous fungus Fusarium.</title>
        <authorList>
            <person name="Kim H.-S."/>
            <person name="Busman M."/>
            <person name="Brown D.W."/>
            <person name="Divon H."/>
            <person name="Uhlig S."/>
            <person name="Proctor R.H."/>
        </authorList>
    </citation>
    <scope>NUCLEOTIDE SEQUENCE [LARGE SCALE GENOMIC DNA]</scope>
    <source>
        <strain evidence="3 4">NRRL 20693</strain>
    </source>
</reference>
<feature type="compositionally biased region" description="Gly residues" evidence="1">
    <location>
        <begin position="336"/>
        <end position="353"/>
    </location>
</feature>
<organism evidence="3 4">
    <name type="scientific">Fusarium heterosporum</name>
    <dbReference type="NCBI Taxonomy" id="42747"/>
    <lineage>
        <taxon>Eukaryota</taxon>
        <taxon>Fungi</taxon>
        <taxon>Dikarya</taxon>
        <taxon>Ascomycota</taxon>
        <taxon>Pezizomycotina</taxon>
        <taxon>Sordariomycetes</taxon>
        <taxon>Hypocreomycetidae</taxon>
        <taxon>Hypocreales</taxon>
        <taxon>Nectriaceae</taxon>
        <taxon>Fusarium</taxon>
        <taxon>Fusarium heterosporum species complex</taxon>
    </lineage>
</organism>
<feature type="compositionally biased region" description="Low complexity" evidence="1">
    <location>
        <begin position="21"/>
        <end position="45"/>
    </location>
</feature>
<dbReference type="AlphaFoldDB" id="A0A8H5T518"/>
<evidence type="ECO:0000256" key="1">
    <source>
        <dbReference type="SAM" id="MobiDB-lite"/>
    </source>
</evidence>
<feature type="region of interest" description="Disordered" evidence="1">
    <location>
        <begin position="276"/>
        <end position="376"/>
    </location>
</feature>